<evidence type="ECO:0000313" key="10">
    <source>
        <dbReference type="Proteomes" id="UP000761534"/>
    </source>
</evidence>
<feature type="domain" description="RSE1/DDB1/CPSF1 first beta-propeller" evidence="7">
    <location>
        <begin position="18"/>
        <end position="275"/>
    </location>
</feature>
<dbReference type="EMBL" id="SWFS01000559">
    <property type="protein sequence ID" value="KAA8897711.1"/>
    <property type="molecule type" value="Genomic_DNA"/>
</dbReference>
<gene>
    <name evidence="9" type="ORF">TRICI_006674</name>
</gene>
<keyword evidence="10" id="KW-1185">Reference proteome</keyword>
<dbReference type="SUPFAM" id="SSF50998">
    <property type="entry name" value="Quinoprotein alcohol dehydrogenase-like"/>
    <property type="match status" value="2"/>
</dbReference>
<dbReference type="Gene3D" id="2.130.10.10">
    <property type="entry name" value="YVTN repeat-like/Quinoprotein amine dehydrogenase"/>
    <property type="match status" value="2"/>
</dbReference>
<dbReference type="InterPro" id="IPR058543">
    <property type="entry name" value="Beta-prop_RSE1/DDB1/CPSF1_2nd"/>
</dbReference>
<accession>A0A642UEU3</accession>
<dbReference type="AlphaFoldDB" id="A0A642UEU3"/>
<evidence type="ECO:0000256" key="1">
    <source>
        <dbReference type="ARBA" id="ARBA00004123"/>
    </source>
</evidence>
<keyword evidence="4" id="KW-0507">mRNA processing</keyword>
<evidence type="ECO:0000256" key="5">
    <source>
        <dbReference type="SAM" id="MobiDB-lite"/>
    </source>
</evidence>
<dbReference type="InterPro" id="IPR018846">
    <property type="entry name" value="Beta-prop_RSE1/DDB1/CPSF1_1st"/>
</dbReference>
<feature type="region of interest" description="Disordered" evidence="5">
    <location>
        <begin position="1064"/>
        <end position="1085"/>
    </location>
</feature>
<dbReference type="InterPro" id="IPR004871">
    <property type="entry name" value="RSE1/DDB1/CPSF1_C"/>
</dbReference>
<sequence length="1118" mass="124578">MLKDRSIEVGCRRTELSASVRSAEVLPTQTQEDLILLSLSSGWLLIVKVYSDGNVPLVVKRIRVSDGQRNITSLGNDIQCDWLGRVFAVTALQDQFKVYSVIKNPDALTICPISVKEEYIIPLSGCTILNSCFLHPLKDASENHVLYLVLYTTPDCRLKLTMYEWWNDRSLLSFQVYGTLPLDVPPSSAPLFMVPISCEDSGVVLITPTRAFVVTCHDILSGNIRFSVSREITKFPLAYYKEPLTRVSSDVNRPPDDVFFISGELGTIYMIQASTRELVIEPLVDVKLDLGSTFVLQPYDRDTGVIACPVVDSPTLLITYGGDLSQGGSFITDISLGEEENEENAFLEENEVFDNWAPLNDFQVIPNRSSCFSGVDLYACTGQNKTGALCHLSYGIKATMFQEGTKMEGVNRMFSIVDDTNSLTYMVMSFPWSTSVFEVTINDFGYPELEDVSDDCGLSVSDSETLTVGFVPGTMNVLQVTNNQIIMSDMNGVEKIMVIDHTTLVSFCGHFLAVGSLQGNPIDGATGKWKITLYKVHHDIKGESWITQLGYPVITESDISVLKILDCGENIKCFLGTRLPSISVYRVDKTAGLQYEMEFKEIFPPGLTDSIPNDICCYPKQSSSYLIGLRNGVCLLVEQGTVNLKRKLGEIPVEFVPYESQGYVFIKNGQLSALQYPSREIHKVIFDFTHTTEVNTVCPIYIDGPSSVISAVVVNKCLQIVRMTMSPQMVSKRLEIGATPKRMVHLDHLSVFAVALQASRKRRERSNCQLGFFGSKRLESATGSNGPLFYGQRSTSDQCSDKLVFSLDESVYSLSEWSVVQNGKTYKYILVGTGYDTTQRGKIRILRVYRNKETGSVEVVRQYSQETDGPVYAITSLNGSSIVYSTINCHTQESRIHVNVMEEDNRNVFRMTKYSSGPLKGPVTQLTTSNGNIFASTVKNSVFILRFENGDISVLHGDGVARATVNHISVDDNHILVSDKSQLFTGLRRTAPGKVTLETFFKTELPSVIVRTRQTDYRLVWGEERIDPRENTFLSASIGGAFYGFRVISSSELKRIRDHVMANASSQMDSEMSDPDEQEPLYPGPNWADGLVTSNKVIDYDVLRRKFGDTPWLINLLS</sequence>
<evidence type="ECO:0000256" key="2">
    <source>
        <dbReference type="ARBA" id="ARBA00007453"/>
    </source>
</evidence>
<comment type="similarity">
    <text evidence="2">Belongs to the DDB1 family.</text>
</comment>
<evidence type="ECO:0000256" key="3">
    <source>
        <dbReference type="ARBA" id="ARBA00014577"/>
    </source>
</evidence>
<evidence type="ECO:0000259" key="6">
    <source>
        <dbReference type="Pfam" id="PF03178"/>
    </source>
</evidence>
<reference evidence="9" key="1">
    <citation type="journal article" date="2019" name="G3 (Bethesda)">
        <title>Genome Assemblies of Two Rare Opportunistic Yeast Pathogens: Diutina rugosa (syn. Candida rugosa) and Trichomonascus ciferrii (syn. Candida ciferrii).</title>
        <authorList>
            <person name="Mixao V."/>
            <person name="Saus E."/>
            <person name="Hansen A.P."/>
            <person name="Lass-Florl C."/>
            <person name="Gabaldon T."/>
        </authorList>
    </citation>
    <scope>NUCLEOTIDE SEQUENCE</scope>
    <source>
        <strain evidence="9">CBS 4856</strain>
    </source>
</reference>
<dbReference type="VEuPathDB" id="FungiDB:TRICI_006674"/>
<evidence type="ECO:0000259" key="7">
    <source>
        <dbReference type="Pfam" id="PF10433"/>
    </source>
</evidence>
<evidence type="ECO:0000259" key="8">
    <source>
        <dbReference type="Pfam" id="PF23726"/>
    </source>
</evidence>
<comment type="subcellular location">
    <subcellularLocation>
        <location evidence="1">Nucleus</location>
    </subcellularLocation>
</comment>
<organism evidence="9 10">
    <name type="scientific">Trichomonascus ciferrii</name>
    <dbReference type="NCBI Taxonomy" id="44093"/>
    <lineage>
        <taxon>Eukaryota</taxon>
        <taxon>Fungi</taxon>
        <taxon>Dikarya</taxon>
        <taxon>Ascomycota</taxon>
        <taxon>Saccharomycotina</taxon>
        <taxon>Dipodascomycetes</taxon>
        <taxon>Dipodascales</taxon>
        <taxon>Trichomonascaceae</taxon>
        <taxon>Trichomonascus</taxon>
        <taxon>Trichomonascus ciferrii complex</taxon>
    </lineage>
</organism>
<comment type="caution">
    <text evidence="9">The sequence shown here is derived from an EMBL/GenBank/DDBJ whole genome shotgun (WGS) entry which is preliminary data.</text>
</comment>
<dbReference type="Pfam" id="PF10433">
    <property type="entry name" value="Beta-prop_RSE1_1st"/>
    <property type="match status" value="1"/>
</dbReference>
<evidence type="ECO:0000256" key="4">
    <source>
        <dbReference type="ARBA" id="ARBA00022664"/>
    </source>
</evidence>
<dbReference type="InterPro" id="IPR015943">
    <property type="entry name" value="WD40/YVTN_repeat-like_dom_sf"/>
</dbReference>
<protein>
    <recommendedName>
        <fullName evidence="3">DNA damage-binding protein 1</fullName>
    </recommendedName>
</protein>
<proteinExistence type="inferred from homology"/>
<feature type="domain" description="RSE1/DDB1/CPSF1 C-terminal" evidence="6">
    <location>
        <begin position="798"/>
        <end position="990"/>
    </location>
</feature>
<dbReference type="GO" id="GO:0005634">
    <property type="term" value="C:nucleus"/>
    <property type="evidence" value="ECO:0007669"/>
    <property type="project" value="UniProtKB-SubCell"/>
</dbReference>
<dbReference type="Pfam" id="PF23726">
    <property type="entry name" value="Beta-prop_RSE1_2nd"/>
    <property type="match status" value="1"/>
</dbReference>
<dbReference type="Proteomes" id="UP000761534">
    <property type="component" value="Unassembled WGS sequence"/>
</dbReference>
<dbReference type="GO" id="GO:0003676">
    <property type="term" value="F:nucleic acid binding"/>
    <property type="evidence" value="ECO:0007669"/>
    <property type="project" value="InterPro"/>
</dbReference>
<feature type="domain" description="RSE1/DDB1/CPSF1 second beta-propeller" evidence="8">
    <location>
        <begin position="406"/>
        <end position="711"/>
    </location>
</feature>
<evidence type="ECO:0000313" key="9">
    <source>
        <dbReference type="EMBL" id="KAA8897711.1"/>
    </source>
</evidence>
<dbReference type="Pfam" id="PF03178">
    <property type="entry name" value="CPSF_A"/>
    <property type="match status" value="1"/>
</dbReference>
<dbReference type="OrthoDB" id="4080238at2759"/>
<name>A0A642UEU3_9ASCO</name>
<dbReference type="InterPro" id="IPR011047">
    <property type="entry name" value="Quinoprotein_ADH-like_sf"/>
</dbReference>